<feature type="chain" id="PRO_5012167354" evidence="2">
    <location>
        <begin position="29"/>
        <end position="464"/>
    </location>
</feature>
<dbReference type="NCBIfam" id="NF047721">
    <property type="entry name" value="ToxDrgExpTdeA"/>
    <property type="match status" value="1"/>
</dbReference>
<dbReference type="RefSeq" id="WP_084257252.1">
    <property type="nucleotide sequence ID" value="NZ_FWWV01000024.1"/>
</dbReference>
<dbReference type="SUPFAM" id="SSF56954">
    <property type="entry name" value="Outer membrane efflux proteins (OEP)"/>
    <property type="match status" value="1"/>
</dbReference>
<comment type="similarity">
    <text evidence="1">Belongs to the outer membrane factor (OMF) (TC 1.B.17) family.</text>
</comment>
<accession>A0A1W1UYQ3</accession>
<dbReference type="GO" id="GO:0015562">
    <property type="term" value="F:efflux transmembrane transporter activity"/>
    <property type="evidence" value="ECO:0007669"/>
    <property type="project" value="InterPro"/>
</dbReference>
<dbReference type="InterPro" id="IPR010131">
    <property type="entry name" value="MdtP/NodT-like"/>
</dbReference>
<gene>
    <name evidence="3" type="ORF">SAMN05660772_00822</name>
</gene>
<feature type="signal peptide" evidence="2">
    <location>
        <begin position="1"/>
        <end position="28"/>
    </location>
</feature>
<organism evidence="3 4">
    <name type="scientific">Pasteurella testudinis DSM 23072</name>
    <dbReference type="NCBI Taxonomy" id="1122938"/>
    <lineage>
        <taxon>Bacteria</taxon>
        <taxon>Pseudomonadati</taxon>
        <taxon>Pseudomonadota</taxon>
        <taxon>Gammaproteobacteria</taxon>
        <taxon>Pasteurellales</taxon>
        <taxon>Pasteurellaceae</taxon>
        <taxon>Pasteurella</taxon>
    </lineage>
</organism>
<dbReference type="PANTHER" id="PTHR30203:SF32">
    <property type="entry name" value="CATION EFFLUX SYSTEM PROTEIN CUSC"/>
    <property type="match status" value="1"/>
</dbReference>
<dbReference type="STRING" id="1122938.SAMN05660772_00822"/>
<keyword evidence="3" id="KW-0449">Lipoprotein</keyword>
<protein>
    <submittedName>
        <fullName evidence="3">Efflux transporter, outer membrane factor (OMF) lipoprotein, NodT family</fullName>
    </submittedName>
</protein>
<evidence type="ECO:0000256" key="2">
    <source>
        <dbReference type="SAM" id="SignalP"/>
    </source>
</evidence>
<dbReference type="Gene3D" id="1.20.1600.10">
    <property type="entry name" value="Outer membrane efflux proteins (OEP)"/>
    <property type="match status" value="1"/>
</dbReference>
<keyword evidence="4" id="KW-1185">Reference proteome</keyword>
<dbReference type="Proteomes" id="UP000192408">
    <property type="component" value="Unassembled WGS sequence"/>
</dbReference>
<dbReference type="Gene3D" id="2.20.200.10">
    <property type="entry name" value="Outer membrane efflux proteins (OEP)"/>
    <property type="match status" value="1"/>
</dbReference>
<dbReference type="InterPro" id="IPR003423">
    <property type="entry name" value="OMP_efflux"/>
</dbReference>
<reference evidence="4" key="1">
    <citation type="submission" date="2017-04" db="EMBL/GenBank/DDBJ databases">
        <authorList>
            <person name="Varghese N."/>
            <person name="Submissions S."/>
        </authorList>
    </citation>
    <scope>NUCLEOTIDE SEQUENCE [LARGE SCALE GENOMIC DNA]</scope>
    <source>
        <strain evidence="4">DSM 23072</strain>
    </source>
</reference>
<dbReference type="PROSITE" id="PS51257">
    <property type="entry name" value="PROKAR_LIPOPROTEIN"/>
    <property type="match status" value="1"/>
</dbReference>
<sequence length="464" mass="52201">MIVSKTLILTPRFSRTAAALFCSGLLTACVSGQQQNYQQQMQQFEQYQQLSEQYRINQSWWTQYNDAQLNRLIDTALANNLNLAKAAISVNRALYNANLLGADLVPTFSGSVSGGVQKNTETGISTRTYGSALGVTYTLDLWRKLADSASAAEWEHQATAADLEAVKLTLINQVVDGYYQIAYLKQAIDIVKRNIQTYNQISRITQNQVNQGLTLQLDADQSKQSVLSAENQLITYQSQLQTAETTLRNLLNLQPQQNLGLAPLNLKNLKLQKVDLNVPLSTIANRPDLKAYQFRLTSAFKDLNAMEKSWYPSITLGASLKTSGDRTSNMFDVPLTAGNIGINLPFLDWNRVKWNVKLSEAAYETAKLNFQQGITTALNEIDNNYKAYQLAQQSYANLNQKYQYDRNISNTYRLQYNAGVTAMKDWLAALATEQTSELSILQAKYDLLRYENAIYQSMAGKYQR</sequence>
<proteinExistence type="inferred from homology"/>
<evidence type="ECO:0000313" key="3">
    <source>
        <dbReference type="EMBL" id="SMB86196.1"/>
    </source>
</evidence>
<dbReference type="Pfam" id="PF02321">
    <property type="entry name" value="OEP"/>
    <property type="match status" value="2"/>
</dbReference>
<dbReference type="AlphaFoldDB" id="A0A1W1UYQ3"/>
<keyword evidence="2" id="KW-0732">Signal</keyword>
<evidence type="ECO:0000313" key="4">
    <source>
        <dbReference type="Proteomes" id="UP000192408"/>
    </source>
</evidence>
<evidence type="ECO:0000256" key="1">
    <source>
        <dbReference type="ARBA" id="ARBA00007613"/>
    </source>
</evidence>
<name>A0A1W1UYQ3_9PAST</name>
<dbReference type="EMBL" id="FWWV01000024">
    <property type="protein sequence ID" value="SMB86196.1"/>
    <property type="molecule type" value="Genomic_DNA"/>
</dbReference>
<dbReference type="PANTHER" id="PTHR30203">
    <property type="entry name" value="OUTER MEMBRANE CATION EFFLUX PROTEIN"/>
    <property type="match status" value="1"/>
</dbReference>